<gene>
    <name evidence="3" type="ORF">H7F53_07605</name>
</gene>
<proteinExistence type="inferred from homology"/>
<dbReference type="InterPro" id="IPR002347">
    <property type="entry name" value="SDR_fam"/>
</dbReference>
<sequence length="247" mass="25723">MTRLAGKIALVTGGASGLGEAIVRRYVAEGAAVIIADIDEAGGMALAGELGTAARFIPLDVSDEASWLAALATCDRLDVLVNNAGITTLGSIEEVTLAQLRHEFDIDVVGVFLGCKHVIPLMREHGGSIINMSSMTGVRAQGNLVAYNAAKAAVTHITKSCALHFAGQGYPIRCNSVHPGAIHTPIIDKVLAQSDDPEALYRSFVASHPIGRLGKPEEIAAICVYLASDESAFATGAEFRIDGGSTL</sequence>
<evidence type="ECO:0000313" key="4">
    <source>
        <dbReference type="Proteomes" id="UP000551327"/>
    </source>
</evidence>
<dbReference type="EC" id="1.1.1.47" evidence="3"/>
<dbReference type="PANTHER" id="PTHR43477">
    <property type="entry name" value="DIHYDROANTICAPSIN 7-DEHYDROGENASE"/>
    <property type="match status" value="1"/>
</dbReference>
<dbReference type="EMBL" id="JACLAX010000006">
    <property type="protein sequence ID" value="MBC2669005.1"/>
    <property type="molecule type" value="Genomic_DNA"/>
</dbReference>
<dbReference type="Proteomes" id="UP000551327">
    <property type="component" value="Unassembled WGS sequence"/>
</dbReference>
<accession>A0A7X1FXU6</accession>
<dbReference type="PANTHER" id="PTHR43477:SF1">
    <property type="entry name" value="DIHYDROANTICAPSIN 7-DEHYDROGENASE"/>
    <property type="match status" value="1"/>
</dbReference>
<dbReference type="Gene3D" id="3.40.50.720">
    <property type="entry name" value="NAD(P)-binding Rossmann-like Domain"/>
    <property type="match status" value="1"/>
</dbReference>
<dbReference type="AlphaFoldDB" id="A0A7X1FXU6"/>
<dbReference type="PRINTS" id="PR00080">
    <property type="entry name" value="SDRFAMILY"/>
</dbReference>
<dbReference type="InterPro" id="IPR051122">
    <property type="entry name" value="SDR_DHRS6-like"/>
</dbReference>
<evidence type="ECO:0000256" key="2">
    <source>
        <dbReference type="ARBA" id="ARBA00023002"/>
    </source>
</evidence>
<dbReference type="Pfam" id="PF13561">
    <property type="entry name" value="adh_short_C2"/>
    <property type="match status" value="1"/>
</dbReference>
<dbReference type="PRINTS" id="PR00081">
    <property type="entry name" value="GDHRDH"/>
</dbReference>
<dbReference type="GO" id="GO:0047936">
    <property type="term" value="F:glucose 1-dehydrogenase [NAD(P)+] activity"/>
    <property type="evidence" value="ECO:0007669"/>
    <property type="project" value="UniProtKB-EC"/>
</dbReference>
<reference evidence="3 4" key="1">
    <citation type="submission" date="2020-08" db="EMBL/GenBank/DDBJ databases">
        <title>The genome sequence of type strain Novosphingobium piscinae KCTC 42194.</title>
        <authorList>
            <person name="Liu Y."/>
        </authorList>
    </citation>
    <scope>NUCLEOTIDE SEQUENCE [LARGE SCALE GENOMIC DNA]</scope>
    <source>
        <strain evidence="3 4">KCTC 42194</strain>
    </source>
</reference>
<dbReference type="FunFam" id="3.40.50.720:FF:000084">
    <property type="entry name" value="Short-chain dehydrogenase reductase"/>
    <property type="match status" value="1"/>
</dbReference>
<keyword evidence="4" id="KW-1185">Reference proteome</keyword>
<evidence type="ECO:0000256" key="1">
    <source>
        <dbReference type="ARBA" id="ARBA00006484"/>
    </source>
</evidence>
<evidence type="ECO:0000313" key="3">
    <source>
        <dbReference type="EMBL" id="MBC2669005.1"/>
    </source>
</evidence>
<keyword evidence="2 3" id="KW-0560">Oxidoreductase</keyword>
<dbReference type="RefSeq" id="WP_185678900.1">
    <property type="nucleotide sequence ID" value="NZ_JACLAX010000006.1"/>
</dbReference>
<protein>
    <submittedName>
        <fullName evidence="3">Glucose 1-dehydrogenase</fullName>
        <ecNumber evidence="3">1.1.1.47</ecNumber>
    </submittedName>
</protein>
<comment type="similarity">
    <text evidence="1">Belongs to the short-chain dehydrogenases/reductases (SDR) family.</text>
</comment>
<dbReference type="InterPro" id="IPR036291">
    <property type="entry name" value="NAD(P)-bd_dom_sf"/>
</dbReference>
<name>A0A7X1FXU6_9SPHN</name>
<organism evidence="3 4">
    <name type="scientific">Novosphingobium piscinae</name>
    <dbReference type="NCBI Taxonomy" id="1507448"/>
    <lineage>
        <taxon>Bacteria</taxon>
        <taxon>Pseudomonadati</taxon>
        <taxon>Pseudomonadota</taxon>
        <taxon>Alphaproteobacteria</taxon>
        <taxon>Sphingomonadales</taxon>
        <taxon>Sphingomonadaceae</taxon>
        <taxon>Novosphingobium</taxon>
    </lineage>
</organism>
<dbReference type="SUPFAM" id="SSF51735">
    <property type="entry name" value="NAD(P)-binding Rossmann-fold domains"/>
    <property type="match status" value="1"/>
</dbReference>
<comment type="caution">
    <text evidence="3">The sequence shown here is derived from an EMBL/GenBank/DDBJ whole genome shotgun (WGS) entry which is preliminary data.</text>
</comment>
<dbReference type="NCBIfam" id="NF005559">
    <property type="entry name" value="PRK07231.1"/>
    <property type="match status" value="1"/>
</dbReference>